<dbReference type="InterPro" id="IPR051907">
    <property type="entry name" value="DoxX-like_oxidoreductase"/>
</dbReference>
<evidence type="ECO:0000256" key="6">
    <source>
        <dbReference type="ARBA" id="ARBA00023136"/>
    </source>
</evidence>
<evidence type="ECO:0000256" key="7">
    <source>
        <dbReference type="SAM" id="Phobius"/>
    </source>
</evidence>
<protein>
    <submittedName>
        <fullName evidence="8">Putative oxidoreductase</fullName>
    </submittedName>
</protein>
<gene>
    <name evidence="8" type="ORF">SAMN05444165_1716</name>
</gene>
<keyword evidence="4 7" id="KW-0812">Transmembrane</keyword>
<evidence type="ECO:0000256" key="2">
    <source>
        <dbReference type="ARBA" id="ARBA00006679"/>
    </source>
</evidence>
<sequence length="137" mass="15226">MRYTLFESRKDELILAARILLMLLFVLFGWSKLTGFSGTVAYMTQTGAPVPELSAIIAVVMEFAVGLAIVVGFYTRPLAVLLALYTFGTALIAHHYWTMSGMEQYMNMINFYKNISIIGGLLLLSVTGPGKYSIDRK</sequence>
<keyword evidence="3" id="KW-1003">Cell membrane</keyword>
<dbReference type="PANTHER" id="PTHR33452:SF1">
    <property type="entry name" value="INNER MEMBRANE PROTEIN YPHA-RELATED"/>
    <property type="match status" value="1"/>
</dbReference>
<evidence type="ECO:0000256" key="3">
    <source>
        <dbReference type="ARBA" id="ARBA00022475"/>
    </source>
</evidence>
<accession>A0A1N6I060</accession>
<name>A0A1N6I060_9BURK</name>
<comment type="similarity">
    <text evidence="2">Belongs to the DoxX family.</text>
</comment>
<evidence type="ECO:0000313" key="8">
    <source>
        <dbReference type="EMBL" id="SIO25443.1"/>
    </source>
</evidence>
<dbReference type="Pfam" id="PF07681">
    <property type="entry name" value="DoxX"/>
    <property type="match status" value="1"/>
</dbReference>
<dbReference type="GO" id="GO:0005886">
    <property type="term" value="C:plasma membrane"/>
    <property type="evidence" value="ECO:0007669"/>
    <property type="project" value="UniProtKB-SubCell"/>
</dbReference>
<dbReference type="AlphaFoldDB" id="A0A1N6I060"/>
<comment type="subcellular location">
    <subcellularLocation>
        <location evidence="1">Cell membrane</location>
        <topology evidence="1">Multi-pass membrane protein</topology>
    </subcellularLocation>
</comment>
<dbReference type="RefSeq" id="WP_074295268.1">
    <property type="nucleotide sequence ID" value="NZ_FSRU01000001.1"/>
</dbReference>
<proteinExistence type="inferred from homology"/>
<feature type="transmembrane region" description="Helical" evidence="7">
    <location>
        <begin position="53"/>
        <end position="71"/>
    </location>
</feature>
<dbReference type="InterPro" id="IPR032808">
    <property type="entry name" value="DoxX"/>
</dbReference>
<dbReference type="OrthoDB" id="9792760at2"/>
<dbReference type="Proteomes" id="UP000185151">
    <property type="component" value="Unassembled WGS sequence"/>
</dbReference>
<dbReference type="PANTHER" id="PTHR33452">
    <property type="entry name" value="OXIDOREDUCTASE CATD-RELATED"/>
    <property type="match status" value="1"/>
</dbReference>
<evidence type="ECO:0000256" key="4">
    <source>
        <dbReference type="ARBA" id="ARBA00022692"/>
    </source>
</evidence>
<evidence type="ECO:0000256" key="1">
    <source>
        <dbReference type="ARBA" id="ARBA00004651"/>
    </source>
</evidence>
<organism evidence="8 9">
    <name type="scientific">Paraburkholderia phenazinium</name>
    <dbReference type="NCBI Taxonomy" id="60549"/>
    <lineage>
        <taxon>Bacteria</taxon>
        <taxon>Pseudomonadati</taxon>
        <taxon>Pseudomonadota</taxon>
        <taxon>Betaproteobacteria</taxon>
        <taxon>Burkholderiales</taxon>
        <taxon>Burkholderiaceae</taxon>
        <taxon>Paraburkholderia</taxon>
    </lineage>
</organism>
<evidence type="ECO:0000313" key="9">
    <source>
        <dbReference type="Proteomes" id="UP000185151"/>
    </source>
</evidence>
<keyword evidence="5 7" id="KW-1133">Transmembrane helix</keyword>
<evidence type="ECO:0000256" key="5">
    <source>
        <dbReference type="ARBA" id="ARBA00022989"/>
    </source>
</evidence>
<keyword evidence="6 7" id="KW-0472">Membrane</keyword>
<keyword evidence="9" id="KW-1185">Reference proteome</keyword>
<feature type="transmembrane region" description="Helical" evidence="7">
    <location>
        <begin position="78"/>
        <end position="97"/>
    </location>
</feature>
<dbReference type="EMBL" id="FSRU01000001">
    <property type="protein sequence ID" value="SIO25443.1"/>
    <property type="molecule type" value="Genomic_DNA"/>
</dbReference>
<feature type="transmembrane region" description="Helical" evidence="7">
    <location>
        <begin position="12"/>
        <end position="33"/>
    </location>
</feature>
<feature type="transmembrane region" description="Helical" evidence="7">
    <location>
        <begin position="109"/>
        <end position="127"/>
    </location>
</feature>
<reference evidence="8 9" key="1">
    <citation type="submission" date="2016-11" db="EMBL/GenBank/DDBJ databases">
        <authorList>
            <person name="Jaros S."/>
            <person name="Januszkiewicz K."/>
            <person name="Wedrychowicz H."/>
        </authorList>
    </citation>
    <scope>NUCLEOTIDE SEQUENCE [LARGE SCALE GENOMIC DNA]</scope>
    <source>
        <strain evidence="8 9">GAS95</strain>
    </source>
</reference>